<dbReference type="OrthoDB" id="2202913at2759"/>
<sequence length="90" mass="10345">MPSLTNREPTTPAAPNDMTIAECYSRLENFLRQHSDIKQFKVEDDRHGMGMVSTLDPIYATNIRLSERTICNFMLNNGFQQDGDHILSRK</sequence>
<accession>A0A9P7BLH2</accession>
<dbReference type="Proteomes" id="UP000716291">
    <property type="component" value="Unassembled WGS sequence"/>
</dbReference>
<organism evidence="1 2">
    <name type="scientific">Rhizopus oryzae</name>
    <name type="common">Mucormycosis agent</name>
    <name type="synonym">Rhizopus arrhizus var. delemar</name>
    <dbReference type="NCBI Taxonomy" id="64495"/>
    <lineage>
        <taxon>Eukaryota</taxon>
        <taxon>Fungi</taxon>
        <taxon>Fungi incertae sedis</taxon>
        <taxon>Mucoromycota</taxon>
        <taxon>Mucoromycotina</taxon>
        <taxon>Mucoromycetes</taxon>
        <taxon>Mucorales</taxon>
        <taxon>Mucorineae</taxon>
        <taxon>Rhizopodaceae</taxon>
        <taxon>Rhizopus</taxon>
    </lineage>
</organism>
<evidence type="ECO:0000313" key="1">
    <source>
        <dbReference type="EMBL" id="KAG1300796.1"/>
    </source>
</evidence>
<protein>
    <submittedName>
        <fullName evidence="1">Uncharacterized protein</fullName>
    </submittedName>
</protein>
<proteinExistence type="predicted"/>
<keyword evidence="2" id="KW-1185">Reference proteome</keyword>
<comment type="caution">
    <text evidence="1">The sequence shown here is derived from an EMBL/GenBank/DDBJ whole genome shotgun (WGS) entry which is preliminary data.</text>
</comment>
<evidence type="ECO:0000313" key="2">
    <source>
        <dbReference type="Proteomes" id="UP000716291"/>
    </source>
</evidence>
<gene>
    <name evidence="1" type="ORF">G6F64_012377</name>
</gene>
<dbReference type="AlphaFoldDB" id="A0A9P7BLH2"/>
<dbReference type="EMBL" id="JAANQT010003729">
    <property type="protein sequence ID" value="KAG1300796.1"/>
    <property type="molecule type" value="Genomic_DNA"/>
</dbReference>
<name>A0A9P7BLH2_RHIOR</name>
<reference evidence="1" key="1">
    <citation type="journal article" date="2020" name="Microb. Genom.">
        <title>Genetic diversity of clinical and environmental Mucorales isolates obtained from an investigation of mucormycosis cases among solid organ transplant recipients.</title>
        <authorList>
            <person name="Nguyen M.H."/>
            <person name="Kaul D."/>
            <person name="Muto C."/>
            <person name="Cheng S.J."/>
            <person name="Richter R.A."/>
            <person name="Bruno V.M."/>
            <person name="Liu G."/>
            <person name="Beyhan S."/>
            <person name="Sundermann A.J."/>
            <person name="Mounaud S."/>
            <person name="Pasculle A.W."/>
            <person name="Nierman W.C."/>
            <person name="Driscoll E."/>
            <person name="Cumbie R."/>
            <person name="Clancy C.J."/>
            <person name="Dupont C.L."/>
        </authorList>
    </citation>
    <scope>NUCLEOTIDE SEQUENCE</scope>
    <source>
        <strain evidence="1">GL11</strain>
    </source>
</reference>